<dbReference type="STRING" id="1198245.SAMN05444858_106294"/>
<evidence type="ECO:0000313" key="3">
    <source>
        <dbReference type="EMBL" id="SIR13561.1"/>
    </source>
</evidence>
<keyword evidence="2" id="KW-1133">Transmembrane helix</keyword>
<organism evidence="3 4">
    <name type="scientific">Micromonospora avicenniae</name>
    <dbReference type="NCBI Taxonomy" id="1198245"/>
    <lineage>
        <taxon>Bacteria</taxon>
        <taxon>Bacillati</taxon>
        <taxon>Actinomycetota</taxon>
        <taxon>Actinomycetes</taxon>
        <taxon>Micromonosporales</taxon>
        <taxon>Micromonosporaceae</taxon>
        <taxon>Micromonospora</taxon>
    </lineage>
</organism>
<gene>
    <name evidence="3" type="ORF">SAMN05444858_106294</name>
</gene>
<evidence type="ECO:0008006" key="5">
    <source>
        <dbReference type="Google" id="ProtNLM"/>
    </source>
</evidence>
<dbReference type="RefSeq" id="WP_076470547.1">
    <property type="nucleotide sequence ID" value="NZ_FTNF01000006.1"/>
</dbReference>
<feature type="transmembrane region" description="Helical" evidence="2">
    <location>
        <begin position="48"/>
        <end position="67"/>
    </location>
</feature>
<dbReference type="OrthoDB" id="3401220at2"/>
<proteinExistence type="predicted"/>
<evidence type="ECO:0000256" key="1">
    <source>
        <dbReference type="SAM" id="MobiDB-lite"/>
    </source>
</evidence>
<sequence length="74" mass="7710">MAGSEPVTAPDQHKPGHRKSARIGAVLSAAVLVIMAFCGNHEGKVEDIWLIGLAALLLVIVIGDAALRRAGLRS</sequence>
<reference evidence="3 4" key="1">
    <citation type="submission" date="2017-01" db="EMBL/GenBank/DDBJ databases">
        <authorList>
            <person name="Mah S.A."/>
            <person name="Swanson W.J."/>
            <person name="Moy G.W."/>
            <person name="Vacquier V.D."/>
        </authorList>
    </citation>
    <scope>NUCLEOTIDE SEQUENCE [LARGE SCALE GENOMIC DNA]</scope>
    <source>
        <strain evidence="3 4">DSM 45758</strain>
    </source>
</reference>
<protein>
    <recommendedName>
        <fullName evidence="5">DUF2631 domain-containing protein</fullName>
    </recommendedName>
</protein>
<keyword evidence="2" id="KW-0812">Transmembrane</keyword>
<accession>A0A1N6YGB3</accession>
<keyword evidence="2" id="KW-0472">Membrane</keyword>
<dbReference type="InterPro" id="IPR024341">
    <property type="entry name" value="DUF2631"/>
</dbReference>
<keyword evidence="4" id="KW-1185">Reference proteome</keyword>
<dbReference type="Proteomes" id="UP000186004">
    <property type="component" value="Unassembled WGS sequence"/>
</dbReference>
<dbReference type="EMBL" id="FTNF01000006">
    <property type="protein sequence ID" value="SIR13561.1"/>
    <property type="molecule type" value="Genomic_DNA"/>
</dbReference>
<name>A0A1N6YGB3_9ACTN</name>
<evidence type="ECO:0000256" key="2">
    <source>
        <dbReference type="SAM" id="Phobius"/>
    </source>
</evidence>
<dbReference type="AlphaFoldDB" id="A0A1N6YGB3"/>
<dbReference type="Pfam" id="PF10939">
    <property type="entry name" value="DUF2631"/>
    <property type="match status" value="1"/>
</dbReference>
<evidence type="ECO:0000313" key="4">
    <source>
        <dbReference type="Proteomes" id="UP000186004"/>
    </source>
</evidence>
<feature type="region of interest" description="Disordered" evidence="1">
    <location>
        <begin position="1"/>
        <end position="20"/>
    </location>
</feature>
<feature type="transmembrane region" description="Helical" evidence="2">
    <location>
        <begin position="23"/>
        <end position="42"/>
    </location>
</feature>